<feature type="domain" description="Pyrrolo-quinoline quinone repeat" evidence="3">
    <location>
        <begin position="233"/>
        <end position="427"/>
    </location>
</feature>
<dbReference type="InterPro" id="IPR015943">
    <property type="entry name" value="WD40/YVTN_repeat-like_dom_sf"/>
</dbReference>
<keyword evidence="2" id="KW-1133">Transmembrane helix</keyword>
<feature type="transmembrane region" description="Helical" evidence="2">
    <location>
        <begin position="84"/>
        <end position="103"/>
    </location>
</feature>
<feature type="region of interest" description="Disordered" evidence="1">
    <location>
        <begin position="178"/>
        <end position="198"/>
    </location>
</feature>
<feature type="domain" description="Pyrrolo-quinoline quinone repeat" evidence="3">
    <location>
        <begin position="436"/>
        <end position="569"/>
    </location>
</feature>
<dbReference type="Proteomes" id="UP000315010">
    <property type="component" value="Unassembled WGS sequence"/>
</dbReference>
<keyword evidence="2" id="KW-0472">Membrane</keyword>
<dbReference type="Gene3D" id="2.130.10.10">
    <property type="entry name" value="YVTN repeat-like/Quinoprotein amine dehydrogenase"/>
    <property type="match status" value="2"/>
</dbReference>
<feature type="transmembrane region" description="Helical" evidence="2">
    <location>
        <begin position="138"/>
        <end position="157"/>
    </location>
</feature>
<name>A0A5C5YXQ1_9BACT</name>
<accession>A0A5C5YXQ1</accession>
<dbReference type="AlphaFoldDB" id="A0A5C5YXQ1"/>
<dbReference type="SUPFAM" id="SSF50998">
    <property type="entry name" value="Quinoprotein alcohol dehydrogenase-like"/>
    <property type="match status" value="1"/>
</dbReference>
<organism evidence="4 5">
    <name type="scientific">Novipirellula herctigrandis</name>
    <dbReference type="NCBI Taxonomy" id="2527986"/>
    <lineage>
        <taxon>Bacteria</taxon>
        <taxon>Pseudomonadati</taxon>
        <taxon>Planctomycetota</taxon>
        <taxon>Planctomycetia</taxon>
        <taxon>Pirellulales</taxon>
        <taxon>Pirellulaceae</taxon>
        <taxon>Novipirellula</taxon>
    </lineage>
</organism>
<dbReference type="InterPro" id="IPR011047">
    <property type="entry name" value="Quinoprotein_ADH-like_sf"/>
</dbReference>
<sequence>MMTPRDQYNLAFRSTIVCGLFAAVVAINLGSDYRSRTAKDPLNSAEYIELRAQLLEDPKNETLQESFRALDTELRDAYFDSRSFSYWGGWLLLLSTAGTIGLGKWAAVLRRRLPDPTLTSSERRATAGETDNRIGRNAVGGFAGLAVLLAFGFFMAIPNRLPSRPTVGQADEDAHLASSDIEKGDTSEPPSSDALATQTAELTPSAIPEGFPTVEELAANWPRFRGADGLGIVTEMAMLTSWNVETGEGILWKTEVPLPGNNSPVMWGDRIFLSGATETTREVMCFDAVSGELLWQKAVPGTPESTAETPNVMKATGFAAPTMATDGRRAYAIFANGDVGAFDFEGNLAWSRSLGIPNNAYGHASSLMTFENLLIVQFDQGSEGENLSRILALNVESGETTWEAPREEVPNSWPTPILIYVNDQPQLLTCGAPNAVAYDPRDGKEIWRADCLYGDVGPSPVYADGIVVTANEVPGVTAIKADGTGDVTETHMLWDGFMGVPDLCSPLATNQMVLLLTSDGLLTCYDLHEGGDPLWEHEIDASFSSSPTMIGENAYLFDTDGQVFIVKPTLESCTEVGANDLAEPCVTSPAVKNSRLYIRTETQLMCIGE</sequence>
<evidence type="ECO:0000313" key="4">
    <source>
        <dbReference type="EMBL" id="TWT79794.1"/>
    </source>
</evidence>
<feature type="compositionally biased region" description="Polar residues" evidence="1">
    <location>
        <begin position="188"/>
        <end position="198"/>
    </location>
</feature>
<dbReference type="OrthoDB" id="260685at2"/>
<reference evidence="4 5" key="1">
    <citation type="submission" date="2019-02" db="EMBL/GenBank/DDBJ databases">
        <title>Deep-cultivation of Planctomycetes and their phenomic and genomic characterization uncovers novel biology.</title>
        <authorList>
            <person name="Wiegand S."/>
            <person name="Jogler M."/>
            <person name="Boedeker C."/>
            <person name="Pinto D."/>
            <person name="Vollmers J."/>
            <person name="Rivas-Marin E."/>
            <person name="Kohn T."/>
            <person name="Peeters S.H."/>
            <person name="Heuer A."/>
            <person name="Rast P."/>
            <person name="Oberbeckmann S."/>
            <person name="Bunk B."/>
            <person name="Jeske O."/>
            <person name="Meyerdierks A."/>
            <person name="Storesund J.E."/>
            <person name="Kallscheuer N."/>
            <person name="Luecker S."/>
            <person name="Lage O.M."/>
            <person name="Pohl T."/>
            <person name="Merkel B.J."/>
            <person name="Hornburger P."/>
            <person name="Mueller R.-W."/>
            <person name="Bruemmer F."/>
            <person name="Labrenz M."/>
            <person name="Spormann A.M."/>
            <person name="Op Den Camp H."/>
            <person name="Overmann J."/>
            <person name="Amann R."/>
            <person name="Jetten M.S.M."/>
            <person name="Mascher T."/>
            <person name="Medema M.H."/>
            <person name="Devos D.P."/>
            <person name="Kaster A.-K."/>
            <person name="Ovreas L."/>
            <person name="Rohde M."/>
            <person name="Galperin M.Y."/>
            <person name="Jogler C."/>
        </authorList>
    </citation>
    <scope>NUCLEOTIDE SEQUENCE [LARGE SCALE GENOMIC DNA]</scope>
    <source>
        <strain evidence="4 5">CA13</strain>
    </source>
</reference>
<keyword evidence="5" id="KW-1185">Reference proteome</keyword>
<feature type="transmembrane region" description="Helical" evidence="2">
    <location>
        <begin position="12"/>
        <end position="31"/>
    </location>
</feature>
<keyword evidence="2" id="KW-0812">Transmembrane</keyword>
<dbReference type="EMBL" id="SJPJ01000001">
    <property type="protein sequence ID" value="TWT79794.1"/>
    <property type="molecule type" value="Genomic_DNA"/>
</dbReference>
<dbReference type="RefSeq" id="WP_146394937.1">
    <property type="nucleotide sequence ID" value="NZ_SJPJ01000001.1"/>
</dbReference>
<evidence type="ECO:0000313" key="5">
    <source>
        <dbReference type="Proteomes" id="UP000315010"/>
    </source>
</evidence>
<proteinExistence type="predicted"/>
<dbReference type="Pfam" id="PF13360">
    <property type="entry name" value="PQQ_2"/>
    <property type="match status" value="2"/>
</dbReference>
<comment type="caution">
    <text evidence="4">The sequence shown here is derived from an EMBL/GenBank/DDBJ whole genome shotgun (WGS) entry which is preliminary data.</text>
</comment>
<evidence type="ECO:0000259" key="3">
    <source>
        <dbReference type="Pfam" id="PF13360"/>
    </source>
</evidence>
<protein>
    <submittedName>
        <fullName evidence="4">Outer membrane biogenesis protein BamB</fullName>
    </submittedName>
</protein>
<gene>
    <name evidence="4" type="ORF">CA13_12010</name>
</gene>
<evidence type="ECO:0000256" key="2">
    <source>
        <dbReference type="SAM" id="Phobius"/>
    </source>
</evidence>
<dbReference type="InterPro" id="IPR002372">
    <property type="entry name" value="PQQ_rpt_dom"/>
</dbReference>
<evidence type="ECO:0000256" key="1">
    <source>
        <dbReference type="SAM" id="MobiDB-lite"/>
    </source>
</evidence>
<dbReference type="PANTHER" id="PTHR34512:SF30">
    <property type="entry name" value="OUTER MEMBRANE PROTEIN ASSEMBLY FACTOR BAMB"/>
    <property type="match status" value="1"/>
</dbReference>
<dbReference type="PANTHER" id="PTHR34512">
    <property type="entry name" value="CELL SURFACE PROTEIN"/>
    <property type="match status" value="1"/>
</dbReference>